<gene>
    <name evidence="2" type="ordered locus">CJA_1796</name>
</gene>
<protein>
    <submittedName>
        <fullName evidence="2">PHP domain protein</fullName>
    </submittedName>
</protein>
<reference evidence="2 3" key="1">
    <citation type="journal article" date="2008" name="J. Bacteriol.">
        <title>Insights into plant cell wall degradation from the genome sequence of the soil bacterium Cellvibrio japonicus.</title>
        <authorList>
            <person name="Deboy R.T."/>
            <person name="Mongodin E.F."/>
            <person name="Fouts D.E."/>
            <person name="Tailford L.E."/>
            <person name="Khouri H."/>
            <person name="Emerson J.B."/>
            <person name="Mohamoud Y."/>
            <person name="Watkins K."/>
            <person name="Henrissat B."/>
            <person name="Gilbert H.J."/>
            <person name="Nelson K.E."/>
        </authorList>
    </citation>
    <scope>NUCLEOTIDE SEQUENCE [LARGE SCALE GENOMIC DNA]</scope>
    <source>
        <strain evidence="2 3">Ueda107</strain>
    </source>
</reference>
<dbReference type="InterPro" id="IPR016195">
    <property type="entry name" value="Pol/histidinol_Pase-like"/>
</dbReference>
<dbReference type="STRING" id="498211.CJA_1796"/>
<dbReference type="InterPro" id="IPR052018">
    <property type="entry name" value="PHP_domain"/>
</dbReference>
<organism evidence="2 3">
    <name type="scientific">Cellvibrio japonicus (strain Ueda107)</name>
    <name type="common">Pseudomonas fluorescens subsp. cellulosa</name>
    <dbReference type="NCBI Taxonomy" id="498211"/>
    <lineage>
        <taxon>Bacteria</taxon>
        <taxon>Pseudomonadati</taxon>
        <taxon>Pseudomonadota</taxon>
        <taxon>Gammaproteobacteria</taxon>
        <taxon>Cellvibrionales</taxon>
        <taxon>Cellvibrionaceae</taxon>
        <taxon>Cellvibrio</taxon>
    </lineage>
</organism>
<dbReference type="CDD" id="cd07438">
    <property type="entry name" value="PHP_HisPPase_AMP"/>
    <property type="match status" value="1"/>
</dbReference>
<dbReference type="Pfam" id="PF02811">
    <property type="entry name" value="PHP"/>
    <property type="match status" value="1"/>
</dbReference>
<dbReference type="PANTHER" id="PTHR42924">
    <property type="entry name" value="EXONUCLEASE"/>
    <property type="match status" value="1"/>
</dbReference>
<name>B3PFT1_CELJU</name>
<keyword evidence="3" id="KW-1185">Reference proteome</keyword>
<dbReference type="SMART" id="SM00481">
    <property type="entry name" value="POLIIIAc"/>
    <property type="match status" value="1"/>
</dbReference>
<dbReference type="AlphaFoldDB" id="B3PFT1"/>
<sequence length="304" mass="32912">MFGLPSVQPIIGFVCFLFVGCRRGIRVIHDLHSHTHYSDGRLSPAELFARAKARQVGVLAVTDHDTIAGLQSAQAAALEQGIGFVAGIEFSCRWGKVNVHVLGLAIDPQAAALIDAVQQQEDARRLRSEEIAQRLVKLGFPDALEGARAIAGDAVVGRPHFAQYLVACGAVKDINTAFKKYLGAGKPADVKYEWPAMEQALGWIHASGGLAVLAHPAKYDLTRTRMCRLIAEFAEMGGDGLEVVNGQQPAPLTQDLAKIAQHHGLYGSCGSDFHFPDQPWQELGQFSHMPSLVKPIWEAPGFYA</sequence>
<dbReference type="InterPro" id="IPR003141">
    <property type="entry name" value="Pol/His_phosphatase_N"/>
</dbReference>
<accession>B3PFT1</accession>
<dbReference type="Proteomes" id="UP000001036">
    <property type="component" value="Chromosome"/>
</dbReference>
<dbReference type="GO" id="GO:0004534">
    <property type="term" value="F:5'-3' RNA exonuclease activity"/>
    <property type="evidence" value="ECO:0007669"/>
    <property type="project" value="TreeGrafter"/>
</dbReference>
<dbReference type="KEGG" id="cja:CJA_1796"/>
<evidence type="ECO:0000313" key="3">
    <source>
        <dbReference type="Proteomes" id="UP000001036"/>
    </source>
</evidence>
<dbReference type="InterPro" id="IPR004013">
    <property type="entry name" value="PHP_dom"/>
</dbReference>
<evidence type="ECO:0000313" key="2">
    <source>
        <dbReference type="EMBL" id="ACE83636.1"/>
    </source>
</evidence>
<evidence type="ECO:0000259" key="1">
    <source>
        <dbReference type="SMART" id="SM00481"/>
    </source>
</evidence>
<dbReference type="HOGENOM" id="CLU_067347_0_0_6"/>
<dbReference type="EMBL" id="CP000934">
    <property type="protein sequence ID" value="ACE83636.1"/>
    <property type="molecule type" value="Genomic_DNA"/>
</dbReference>
<dbReference type="Gene3D" id="3.20.20.140">
    <property type="entry name" value="Metal-dependent hydrolases"/>
    <property type="match status" value="1"/>
</dbReference>
<feature type="domain" description="Polymerase/histidinol phosphatase N-terminal" evidence="1">
    <location>
        <begin position="29"/>
        <end position="94"/>
    </location>
</feature>
<dbReference type="eggNOG" id="COG0613">
    <property type="taxonomic scope" value="Bacteria"/>
</dbReference>
<proteinExistence type="predicted"/>
<dbReference type="GO" id="GO:0035312">
    <property type="term" value="F:5'-3' DNA exonuclease activity"/>
    <property type="evidence" value="ECO:0007669"/>
    <property type="project" value="TreeGrafter"/>
</dbReference>
<dbReference type="SUPFAM" id="SSF89550">
    <property type="entry name" value="PHP domain-like"/>
    <property type="match status" value="1"/>
</dbReference>
<dbReference type="Gene3D" id="1.10.150.650">
    <property type="match status" value="1"/>
</dbReference>
<dbReference type="PANTHER" id="PTHR42924:SF3">
    <property type="entry name" value="POLYMERASE_HISTIDINOL PHOSPHATASE N-TERMINAL DOMAIN-CONTAINING PROTEIN"/>
    <property type="match status" value="1"/>
</dbReference>